<dbReference type="InParanoid" id="A0A2G5F1D7"/>
<gene>
    <name evidence="1" type="ORF">AQUCO_00200079v1</name>
</gene>
<reference evidence="1 2" key="1">
    <citation type="submission" date="2017-09" db="EMBL/GenBank/DDBJ databases">
        <title>WGS assembly of Aquilegia coerulea Goldsmith.</title>
        <authorList>
            <person name="Hodges S."/>
            <person name="Kramer E."/>
            <person name="Nordborg M."/>
            <person name="Tomkins J."/>
            <person name="Borevitz J."/>
            <person name="Derieg N."/>
            <person name="Yan J."/>
            <person name="Mihaltcheva S."/>
            <person name="Hayes R.D."/>
            <person name="Rokhsar D."/>
        </authorList>
    </citation>
    <scope>NUCLEOTIDE SEQUENCE [LARGE SCALE GENOMIC DNA]</scope>
    <source>
        <strain evidence="2">cv. Goldsmith</strain>
    </source>
</reference>
<organism evidence="1 2">
    <name type="scientific">Aquilegia coerulea</name>
    <name type="common">Rocky mountain columbine</name>
    <dbReference type="NCBI Taxonomy" id="218851"/>
    <lineage>
        <taxon>Eukaryota</taxon>
        <taxon>Viridiplantae</taxon>
        <taxon>Streptophyta</taxon>
        <taxon>Embryophyta</taxon>
        <taxon>Tracheophyta</taxon>
        <taxon>Spermatophyta</taxon>
        <taxon>Magnoliopsida</taxon>
        <taxon>Ranunculales</taxon>
        <taxon>Ranunculaceae</taxon>
        <taxon>Thalictroideae</taxon>
        <taxon>Aquilegia</taxon>
    </lineage>
</organism>
<keyword evidence="2" id="KW-1185">Reference proteome</keyword>
<dbReference type="AlphaFoldDB" id="A0A2G5F1D7"/>
<proteinExistence type="predicted"/>
<sequence length="83" mass="9616">MPATPFLVPFASRFHVGSQLLLFHNMPLKRVHTVMHSLHRILPCKQALLITSCILCRFGILLSCIEMIPKSNTLFFFSRFRML</sequence>
<dbReference type="Proteomes" id="UP000230069">
    <property type="component" value="Unassembled WGS sequence"/>
</dbReference>
<evidence type="ECO:0000313" key="1">
    <source>
        <dbReference type="EMBL" id="PIA61828.1"/>
    </source>
</evidence>
<name>A0A2G5F1D7_AQUCA</name>
<protein>
    <submittedName>
        <fullName evidence="1">Uncharacterized protein</fullName>
    </submittedName>
</protein>
<evidence type="ECO:0000313" key="2">
    <source>
        <dbReference type="Proteomes" id="UP000230069"/>
    </source>
</evidence>
<accession>A0A2G5F1D7</accession>
<dbReference type="EMBL" id="KZ305019">
    <property type="protein sequence ID" value="PIA61828.1"/>
    <property type="molecule type" value="Genomic_DNA"/>
</dbReference>